<evidence type="ECO:0000256" key="1">
    <source>
        <dbReference type="ARBA" id="ARBA00007637"/>
    </source>
</evidence>
<gene>
    <name evidence="3" type="ORF">ACFSUS_22700</name>
</gene>
<dbReference type="Pfam" id="PF01370">
    <property type="entry name" value="Epimerase"/>
    <property type="match status" value="1"/>
</dbReference>
<sequence length="309" mass="34075">MNVLLTGASGFLGSRIYARLRRQHSITTLGRTADESSSAKDQHIFCDLSNQVPILPRQSIDLVVNAAGKAHAVPRNAADRTEYERINVQGTARLLTALEKASTLPKALVHISTVLVYGRSEGELLDENTPLNAEDVYGLSKIKAEQLVRQWSDRTGVRITILRLPLVAAEQPTGNLAAMMDAIRRGYYVRIANNMARRSMVRADDVAAVMIRAAEKGGTFNLTDGYHPSVWEIETAFMRLVGRSHLINMPLSVAKTIGKVGDGIATVTGRRFPFDSSTYQKLTSSLTFSDEAARQQLNWNPRPVLNLFL</sequence>
<keyword evidence="4" id="KW-1185">Reference proteome</keyword>
<dbReference type="EMBL" id="JBHULN010000018">
    <property type="protein sequence ID" value="MFD2573467.1"/>
    <property type="molecule type" value="Genomic_DNA"/>
</dbReference>
<evidence type="ECO:0000259" key="2">
    <source>
        <dbReference type="Pfam" id="PF01370"/>
    </source>
</evidence>
<proteinExistence type="inferred from homology"/>
<dbReference type="Gene3D" id="3.40.50.720">
    <property type="entry name" value="NAD(P)-binding Rossmann-like Domain"/>
    <property type="match status" value="1"/>
</dbReference>
<dbReference type="RefSeq" id="WP_381526172.1">
    <property type="nucleotide sequence ID" value="NZ_JBHULN010000018.1"/>
</dbReference>
<comment type="caution">
    <text evidence="3">The sequence shown here is derived from an EMBL/GenBank/DDBJ whole genome shotgun (WGS) entry which is preliminary data.</text>
</comment>
<accession>A0ABW5MA56</accession>
<organism evidence="3 4">
    <name type="scientific">Spirosoma soli</name>
    <dbReference type="NCBI Taxonomy" id="1770529"/>
    <lineage>
        <taxon>Bacteria</taxon>
        <taxon>Pseudomonadati</taxon>
        <taxon>Bacteroidota</taxon>
        <taxon>Cytophagia</taxon>
        <taxon>Cytophagales</taxon>
        <taxon>Cytophagaceae</taxon>
        <taxon>Spirosoma</taxon>
    </lineage>
</organism>
<evidence type="ECO:0000313" key="4">
    <source>
        <dbReference type="Proteomes" id="UP001597469"/>
    </source>
</evidence>
<dbReference type="InterPro" id="IPR036291">
    <property type="entry name" value="NAD(P)-bd_dom_sf"/>
</dbReference>
<dbReference type="Proteomes" id="UP001597469">
    <property type="component" value="Unassembled WGS sequence"/>
</dbReference>
<dbReference type="PANTHER" id="PTHR43000">
    <property type="entry name" value="DTDP-D-GLUCOSE 4,6-DEHYDRATASE-RELATED"/>
    <property type="match status" value="1"/>
</dbReference>
<comment type="similarity">
    <text evidence="1">Belongs to the NAD(P)-dependent epimerase/dehydratase family.</text>
</comment>
<protein>
    <submittedName>
        <fullName evidence="3">NAD-dependent epimerase/dehydratase family protein</fullName>
    </submittedName>
</protein>
<name>A0ABW5MA56_9BACT</name>
<evidence type="ECO:0000313" key="3">
    <source>
        <dbReference type="EMBL" id="MFD2573467.1"/>
    </source>
</evidence>
<feature type="domain" description="NAD-dependent epimerase/dehydratase" evidence="2">
    <location>
        <begin position="3"/>
        <end position="221"/>
    </location>
</feature>
<dbReference type="SUPFAM" id="SSF51735">
    <property type="entry name" value="NAD(P)-binding Rossmann-fold domains"/>
    <property type="match status" value="1"/>
</dbReference>
<reference evidence="4" key="1">
    <citation type="journal article" date="2019" name="Int. J. Syst. Evol. Microbiol.">
        <title>The Global Catalogue of Microorganisms (GCM) 10K type strain sequencing project: providing services to taxonomists for standard genome sequencing and annotation.</title>
        <authorList>
            <consortium name="The Broad Institute Genomics Platform"/>
            <consortium name="The Broad Institute Genome Sequencing Center for Infectious Disease"/>
            <person name="Wu L."/>
            <person name="Ma J."/>
        </authorList>
    </citation>
    <scope>NUCLEOTIDE SEQUENCE [LARGE SCALE GENOMIC DNA]</scope>
    <source>
        <strain evidence="4">KCTC 42805</strain>
    </source>
</reference>
<dbReference type="InterPro" id="IPR001509">
    <property type="entry name" value="Epimerase_deHydtase"/>
</dbReference>